<keyword evidence="3" id="KW-1185">Reference proteome</keyword>
<proteinExistence type="predicted"/>
<evidence type="ECO:0000313" key="2">
    <source>
        <dbReference type="EMBL" id="KAH7435182.1"/>
    </source>
</evidence>
<comment type="caution">
    <text evidence="2">The sequence shown here is derived from an EMBL/GenBank/DDBJ whole genome shotgun (WGS) entry which is preliminary data.</text>
</comment>
<gene>
    <name evidence="2" type="ORF">KP509_06G053800</name>
</gene>
<accession>A0A8T2UI84</accession>
<organism evidence="2 3">
    <name type="scientific">Ceratopteris richardii</name>
    <name type="common">Triangle waterfern</name>
    <dbReference type="NCBI Taxonomy" id="49495"/>
    <lineage>
        <taxon>Eukaryota</taxon>
        <taxon>Viridiplantae</taxon>
        <taxon>Streptophyta</taxon>
        <taxon>Embryophyta</taxon>
        <taxon>Tracheophyta</taxon>
        <taxon>Polypodiopsida</taxon>
        <taxon>Polypodiidae</taxon>
        <taxon>Polypodiales</taxon>
        <taxon>Pteridineae</taxon>
        <taxon>Pteridaceae</taxon>
        <taxon>Parkerioideae</taxon>
        <taxon>Ceratopteris</taxon>
    </lineage>
</organism>
<dbReference type="EMBL" id="CM035411">
    <property type="protein sequence ID" value="KAH7435182.1"/>
    <property type="molecule type" value="Genomic_DNA"/>
</dbReference>
<dbReference type="AlphaFoldDB" id="A0A8T2UI84"/>
<feature type="coiled-coil region" evidence="1">
    <location>
        <begin position="47"/>
        <end position="88"/>
    </location>
</feature>
<evidence type="ECO:0000313" key="3">
    <source>
        <dbReference type="Proteomes" id="UP000825935"/>
    </source>
</evidence>
<dbReference type="Proteomes" id="UP000825935">
    <property type="component" value="Chromosome 6"/>
</dbReference>
<name>A0A8T2UI84_CERRI</name>
<sequence>MHQLNALFYSTYIFCLTENRSAKGPTVMIRLGEARREDQKTEKQKMLEDMQKKMEMKEMGFEKTRRELEEKVKDLERALTEMQGKKEKRGRELEEGIAHTFEQIRRKLEHTEKARIDAIGRLESAIGKRTLDVLRKYEQLESTINQFLKTVPKEDEI</sequence>
<reference evidence="2" key="1">
    <citation type="submission" date="2021-08" db="EMBL/GenBank/DDBJ databases">
        <title>WGS assembly of Ceratopteris richardii.</title>
        <authorList>
            <person name="Marchant D.B."/>
            <person name="Chen G."/>
            <person name="Jenkins J."/>
            <person name="Shu S."/>
            <person name="Leebens-Mack J."/>
            <person name="Grimwood J."/>
            <person name="Schmutz J."/>
            <person name="Soltis P."/>
            <person name="Soltis D."/>
            <person name="Chen Z.-H."/>
        </authorList>
    </citation>
    <scope>NUCLEOTIDE SEQUENCE</scope>
    <source>
        <strain evidence="2">Whitten #5841</strain>
        <tissue evidence="2">Leaf</tissue>
    </source>
</reference>
<keyword evidence="1" id="KW-0175">Coiled coil</keyword>
<evidence type="ECO:0000256" key="1">
    <source>
        <dbReference type="SAM" id="Coils"/>
    </source>
</evidence>
<protein>
    <submittedName>
        <fullName evidence="2">Uncharacterized protein</fullName>
    </submittedName>
</protein>